<comment type="caution">
    <text evidence="1">The sequence shown here is derived from an EMBL/GenBank/DDBJ whole genome shotgun (WGS) entry which is preliminary data.</text>
</comment>
<dbReference type="InterPro" id="IPR045518">
    <property type="entry name" value="2EXR"/>
</dbReference>
<name>A0A163ASP2_DIDRA</name>
<dbReference type="AlphaFoldDB" id="A0A163ASP2"/>
<keyword evidence="2" id="KW-1185">Reference proteome</keyword>
<dbReference type="Proteomes" id="UP000076837">
    <property type="component" value="Unassembled WGS sequence"/>
</dbReference>
<accession>A0A163ASP2</accession>
<protein>
    <submittedName>
        <fullName evidence="1">Uncharacterized protein</fullName>
    </submittedName>
</protein>
<dbReference type="PANTHER" id="PTHR35910">
    <property type="entry name" value="2EXR DOMAIN-CONTAINING PROTEIN"/>
    <property type="match status" value="1"/>
</dbReference>
<gene>
    <name evidence="1" type="ORF">ST47_g7517</name>
</gene>
<organism evidence="1 2">
    <name type="scientific">Didymella rabiei</name>
    <name type="common">Chickpea ascochyta blight fungus</name>
    <name type="synonym">Mycosphaerella rabiei</name>
    <dbReference type="NCBI Taxonomy" id="5454"/>
    <lineage>
        <taxon>Eukaryota</taxon>
        <taxon>Fungi</taxon>
        <taxon>Dikarya</taxon>
        <taxon>Ascomycota</taxon>
        <taxon>Pezizomycotina</taxon>
        <taxon>Dothideomycetes</taxon>
        <taxon>Pleosporomycetidae</taxon>
        <taxon>Pleosporales</taxon>
        <taxon>Pleosporineae</taxon>
        <taxon>Didymellaceae</taxon>
        <taxon>Ascochyta</taxon>
    </lineage>
</organism>
<proteinExistence type="predicted"/>
<reference evidence="1 2" key="1">
    <citation type="journal article" date="2016" name="Sci. Rep.">
        <title>Draft genome sequencing and secretome analysis of fungal phytopathogen Ascochyta rabiei provides insight into the necrotrophic effector repertoire.</title>
        <authorList>
            <person name="Verma S."/>
            <person name="Gazara R.K."/>
            <person name="Nizam S."/>
            <person name="Parween S."/>
            <person name="Chattopadhyay D."/>
            <person name="Verma P.K."/>
        </authorList>
    </citation>
    <scope>NUCLEOTIDE SEQUENCE [LARGE SCALE GENOMIC DNA]</scope>
    <source>
        <strain evidence="1 2">ArDII</strain>
    </source>
</reference>
<dbReference type="OrthoDB" id="3473305at2759"/>
<sequence length="251" mass="28960">MVTNESTSVASELLYSTRRTLDAFHLFPQLPANLRTRVLQLAASGPRTRFIEVYNYTAPTYTPRLRYIPQLPPLFRTSHETRIFSITHEGGELIYFLGTTPEKRKFYFNFARDIIFLSSRFTPSGHSTEAFRLRELSTLLPLQFLARMSRVVVTYSSLDGYKSIGGVLRCYVGLETLYVSMSDWWSDRSVKTRLRRGRPQVGYVACKVETELKIAEAEETDDESESDGECVARLEIRKSRRVVECELRLDE</sequence>
<dbReference type="Pfam" id="PF20150">
    <property type="entry name" value="2EXR"/>
    <property type="match status" value="1"/>
</dbReference>
<evidence type="ECO:0000313" key="2">
    <source>
        <dbReference type="Proteomes" id="UP000076837"/>
    </source>
</evidence>
<dbReference type="EMBL" id="JYNV01000247">
    <property type="protein sequence ID" value="KZM21361.1"/>
    <property type="molecule type" value="Genomic_DNA"/>
</dbReference>
<evidence type="ECO:0000313" key="1">
    <source>
        <dbReference type="EMBL" id="KZM21361.1"/>
    </source>
</evidence>
<dbReference type="PANTHER" id="PTHR35910:SF6">
    <property type="entry name" value="2EXR DOMAIN-CONTAINING PROTEIN"/>
    <property type="match status" value="1"/>
</dbReference>